<sequence>MAAPSLPGRPGLLLKPSPRWRSQQLRKKESLATIPAPASRLQPLLAASKHQDMSRLLSHTSLQAAISSFFVIEFFAGSDSKYKDRDPDSAPTNNTPPKILGPELRAVQNHRELANETEFPVNDMIKHPKKVNFEANNTGSCSSATIGSFINMRFIGNSYHHRKEDNKTAALVHDPDRLGLEMVLLRARLPGPNDDHLDRDGDDDEYNHRDGVDTTTQVVATVTTRPTWTIEKFSVTTIKPKKRWDPDGNALEARATTTTSVCPSAAQTNACSCLYPCAGPVTKDSRKTQKVLETETSYYITTNYVTVTYDEYDARPTTETTPYTWTTTKAVLATHTRTIKCTPLISNPSFYLSATISPIPTTTPSLPFIAKYVRVEPTFDWISEIFIPQYTRYKSDATLFTLDSKGRLVTPTTYGDRFSGTDDFNSFEPFYFLSRNFVQNRSPYWPYIVCELLEPSGRFAGGYKELNCHGTGFWPLKVFQFCPEYLRYYPFGTILGTELSDTSPDCFQVTYLVVPACG</sequence>
<comment type="caution">
    <text evidence="2">The sequence shown here is derived from an EMBL/GenBank/DDBJ whole genome shotgun (WGS) entry which is preliminary data.</text>
</comment>
<protein>
    <submittedName>
        <fullName evidence="2">Uncharacterized protein</fullName>
    </submittedName>
</protein>
<evidence type="ECO:0000313" key="2">
    <source>
        <dbReference type="EMBL" id="KAK3323299.1"/>
    </source>
</evidence>
<accession>A0AAE0M9W6</accession>
<name>A0AAE0M9W6_9PEZI</name>
<dbReference type="AlphaFoldDB" id="A0AAE0M9W6"/>
<feature type="region of interest" description="Disordered" evidence="1">
    <location>
        <begin position="191"/>
        <end position="210"/>
    </location>
</feature>
<reference evidence="2" key="2">
    <citation type="submission" date="2023-06" db="EMBL/GenBank/DDBJ databases">
        <authorList>
            <consortium name="Lawrence Berkeley National Laboratory"/>
            <person name="Haridas S."/>
            <person name="Hensen N."/>
            <person name="Bonometti L."/>
            <person name="Westerberg I."/>
            <person name="Brannstrom I.O."/>
            <person name="Guillou S."/>
            <person name="Cros-Aarteil S."/>
            <person name="Calhoun S."/>
            <person name="Kuo A."/>
            <person name="Mondo S."/>
            <person name="Pangilinan J."/>
            <person name="Riley R."/>
            <person name="Labutti K."/>
            <person name="Andreopoulos B."/>
            <person name="Lipzen A."/>
            <person name="Chen C."/>
            <person name="Yanf M."/>
            <person name="Daum C."/>
            <person name="Ng V."/>
            <person name="Clum A."/>
            <person name="Steindorff A."/>
            <person name="Ohm R."/>
            <person name="Martin F."/>
            <person name="Silar P."/>
            <person name="Natvig D."/>
            <person name="Lalanne C."/>
            <person name="Gautier V."/>
            <person name="Ament-Velasquez S.L."/>
            <person name="Kruys A."/>
            <person name="Hutchinson M.I."/>
            <person name="Powell A.J."/>
            <person name="Barry K."/>
            <person name="Miller A.N."/>
            <person name="Grigoriev I.V."/>
            <person name="Debuchy R."/>
            <person name="Gladieux P."/>
            <person name="Thoren M.H."/>
            <person name="Johannesson H."/>
        </authorList>
    </citation>
    <scope>NUCLEOTIDE SEQUENCE</scope>
    <source>
        <strain evidence="2">SMH4131-1</strain>
    </source>
</reference>
<proteinExistence type="predicted"/>
<keyword evidence="3" id="KW-1185">Reference proteome</keyword>
<evidence type="ECO:0000313" key="3">
    <source>
        <dbReference type="Proteomes" id="UP001286456"/>
    </source>
</evidence>
<organism evidence="2 3">
    <name type="scientific">Cercophora scortea</name>
    <dbReference type="NCBI Taxonomy" id="314031"/>
    <lineage>
        <taxon>Eukaryota</taxon>
        <taxon>Fungi</taxon>
        <taxon>Dikarya</taxon>
        <taxon>Ascomycota</taxon>
        <taxon>Pezizomycotina</taxon>
        <taxon>Sordariomycetes</taxon>
        <taxon>Sordariomycetidae</taxon>
        <taxon>Sordariales</taxon>
        <taxon>Lasiosphaeriaceae</taxon>
        <taxon>Cercophora</taxon>
    </lineage>
</organism>
<dbReference type="Proteomes" id="UP001286456">
    <property type="component" value="Unassembled WGS sequence"/>
</dbReference>
<reference evidence="2" key="1">
    <citation type="journal article" date="2023" name="Mol. Phylogenet. Evol.">
        <title>Genome-scale phylogeny and comparative genomics of the fungal order Sordariales.</title>
        <authorList>
            <person name="Hensen N."/>
            <person name="Bonometti L."/>
            <person name="Westerberg I."/>
            <person name="Brannstrom I.O."/>
            <person name="Guillou S."/>
            <person name="Cros-Aarteil S."/>
            <person name="Calhoun S."/>
            <person name="Haridas S."/>
            <person name="Kuo A."/>
            <person name="Mondo S."/>
            <person name="Pangilinan J."/>
            <person name="Riley R."/>
            <person name="LaButti K."/>
            <person name="Andreopoulos B."/>
            <person name="Lipzen A."/>
            <person name="Chen C."/>
            <person name="Yan M."/>
            <person name="Daum C."/>
            <person name="Ng V."/>
            <person name="Clum A."/>
            <person name="Steindorff A."/>
            <person name="Ohm R.A."/>
            <person name="Martin F."/>
            <person name="Silar P."/>
            <person name="Natvig D.O."/>
            <person name="Lalanne C."/>
            <person name="Gautier V."/>
            <person name="Ament-Velasquez S.L."/>
            <person name="Kruys A."/>
            <person name="Hutchinson M.I."/>
            <person name="Powell A.J."/>
            <person name="Barry K."/>
            <person name="Miller A.N."/>
            <person name="Grigoriev I.V."/>
            <person name="Debuchy R."/>
            <person name="Gladieux P."/>
            <person name="Hiltunen Thoren M."/>
            <person name="Johannesson H."/>
        </authorList>
    </citation>
    <scope>NUCLEOTIDE SEQUENCE</scope>
    <source>
        <strain evidence="2">SMH4131-1</strain>
    </source>
</reference>
<feature type="region of interest" description="Disordered" evidence="1">
    <location>
        <begin position="82"/>
        <end position="101"/>
    </location>
</feature>
<evidence type="ECO:0000256" key="1">
    <source>
        <dbReference type="SAM" id="MobiDB-lite"/>
    </source>
</evidence>
<gene>
    <name evidence="2" type="ORF">B0T19DRAFT_476420</name>
</gene>
<dbReference type="EMBL" id="JAUEPO010000004">
    <property type="protein sequence ID" value="KAK3323299.1"/>
    <property type="molecule type" value="Genomic_DNA"/>
</dbReference>